<evidence type="ECO:0000313" key="2">
    <source>
        <dbReference type="Proteomes" id="UP000000440"/>
    </source>
</evidence>
<proteinExistence type="predicted"/>
<dbReference type="EnsemblBacteria" id="BAC09726">
    <property type="protein sequence ID" value="BAC09726"/>
    <property type="gene ID" value="BAC09726"/>
</dbReference>
<dbReference type="KEGG" id="tel:tsl2174"/>
<organism evidence="1 2">
    <name type="scientific">Thermosynechococcus vestitus (strain NIES-2133 / IAM M-273 / BP-1)</name>
    <dbReference type="NCBI Taxonomy" id="197221"/>
    <lineage>
        <taxon>Bacteria</taxon>
        <taxon>Bacillati</taxon>
        <taxon>Cyanobacteriota</taxon>
        <taxon>Cyanophyceae</taxon>
        <taxon>Acaryochloridales</taxon>
        <taxon>Thermosynechococcaceae</taxon>
        <taxon>Thermosynechococcus</taxon>
    </lineage>
</organism>
<gene>
    <name evidence="1" type="ordered locus">tsl2174</name>
</gene>
<dbReference type="EMBL" id="BA000039">
    <property type="protein sequence ID" value="BAC09726.1"/>
    <property type="molecule type" value="Genomic_DNA"/>
</dbReference>
<sequence>MPKINKIRVTTTFQPTLTLQPLQLTAQDHHRFLELGLLSADDPIELSGGAGWNGGQ</sequence>
<keyword evidence="2" id="KW-1185">Reference proteome</keyword>
<evidence type="ECO:0000313" key="1">
    <source>
        <dbReference type="EMBL" id="BAC09726.1"/>
    </source>
</evidence>
<reference evidence="1 2" key="1">
    <citation type="journal article" date="2002" name="DNA Res.">
        <title>Complete genome structure of the thermophilic cyanobacterium Thermosynechococcus elongatus BP-1.</title>
        <authorList>
            <person name="Nakamura Y."/>
            <person name="Kaneko T."/>
            <person name="Sato S."/>
            <person name="Ikeuchi M."/>
            <person name="Katoh H."/>
            <person name="Sasamoto S."/>
            <person name="Watanabe A."/>
            <person name="Iriguchi M."/>
            <person name="Kawashima K."/>
            <person name="Kimura T."/>
            <person name="Kishida Y."/>
            <person name="Kiyokawa C."/>
            <person name="Kohara M."/>
            <person name="Matsumoto M."/>
            <person name="Matsuno A."/>
            <person name="Nakazaki N."/>
            <person name="Shimpo S."/>
            <person name="Sugimoto M."/>
            <person name="Takeuchi C."/>
            <person name="Yamada M."/>
            <person name="Tabata S."/>
        </authorList>
    </citation>
    <scope>NUCLEOTIDE SEQUENCE [LARGE SCALE GENOMIC DNA]</scope>
    <source>
        <strain evidence="2">IAM M-273 / NIES-2133 / BP-1</strain>
    </source>
</reference>
<dbReference type="STRING" id="197221.gene:10748785"/>
<dbReference type="Proteomes" id="UP000000440">
    <property type="component" value="Chromosome"/>
</dbReference>
<accession>Q8DGY8</accession>
<protein>
    <submittedName>
        <fullName evidence="1">Tsl2174 protein</fullName>
    </submittedName>
</protein>
<name>Q8DGY8_THEVB</name>
<dbReference type="AlphaFoldDB" id="Q8DGY8"/>
<dbReference type="PATRIC" id="fig|197221.4.peg.2279"/>